<evidence type="ECO:0000313" key="3">
    <source>
        <dbReference type="Proteomes" id="UP001458880"/>
    </source>
</evidence>
<dbReference type="AlphaFoldDB" id="A0AAW1JFT1"/>
<dbReference type="Proteomes" id="UP001458880">
    <property type="component" value="Unassembled WGS sequence"/>
</dbReference>
<dbReference type="EMBL" id="JASPKY010000396">
    <property type="protein sequence ID" value="KAK9702261.1"/>
    <property type="molecule type" value="Genomic_DNA"/>
</dbReference>
<gene>
    <name evidence="2" type="ORF">QE152_g30066</name>
</gene>
<feature type="compositionally biased region" description="Polar residues" evidence="1">
    <location>
        <begin position="83"/>
        <end position="102"/>
    </location>
</feature>
<name>A0AAW1JFT1_POPJA</name>
<sequence length="215" mass="24535">MGGVDLLDNGVANDRIKVRGKKWWWPLFINLIDCTVVNAWKLYNMVNDSYAPQVDFRSYIVSVVLRGDMETTSLSQEEDGESITETSQPSTSKGRPSKSSLPQEVRSDRRIAHLIIRQEENQRRRCRVCKTNSLYICEKCKVHLHPDCFANFRKSKYAPQVHFRSYIVSVVLRGDMETTSLSQEEDGESITETSQPSTSKGRPSKSSLPQEVRSD</sequence>
<feature type="region of interest" description="Disordered" evidence="1">
    <location>
        <begin position="179"/>
        <end position="215"/>
    </location>
</feature>
<protein>
    <recommendedName>
        <fullName evidence="4">PiggyBac transposable element-derived protein domain-containing protein</fullName>
    </recommendedName>
</protein>
<feature type="region of interest" description="Disordered" evidence="1">
    <location>
        <begin position="72"/>
        <end position="105"/>
    </location>
</feature>
<reference evidence="2 3" key="1">
    <citation type="journal article" date="2024" name="BMC Genomics">
        <title>De novo assembly and annotation of Popillia japonica's genome with initial clues to its potential as an invasive pest.</title>
        <authorList>
            <person name="Cucini C."/>
            <person name="Boschi S."/>
            <person name="Funari R."/>
            <person name="Cardaioli E."/>
            <person name="Iannotti N."/>
            <person name="Marturano G."/>
            <person name="Paoli F."/>
            <person name="Bruttini M."/>
            <person name="Carapelli A."/>
            <person name="Frati F."/>
            <person name="Nardi F."/>
        </authorList>
    </citation>
    <scope>NUCLEOTIDE SEQUENCE [LARGE SCALE GENOMIC DNA]</scope>
    <source>
        <strain evidence="2">DMR45628</strain>
    </source>
</reference>
<proteinExistence type="predicted"/>
<organism evidence="2 3">
    <name type="scientific">Popillia japonica</name>
    <name type="common">Japanese beetle</name>
    <dbReference type="NCBI Taxonomy" id="7064"/>
    <lineage>
        <taxon>Eukaryota</taxon>
        <taxon>Metazoa</taxon>
        <taxon>Ecdysozoa</taxon>
        <taxon>Arthropoda</taxon>
        <taxon>Hexapoda</taxon>
        <taxon>Insecta</taxon>
        <taxon>Pterygota</taxon>
        <taxon>Neoptera</taxon>
        <taxon>Endopterygota</taxon>
        <taxon>Coleoptera</taxon>
        <taxon>Polyphaga</taxon>
        <taxon>Scarabaeiformia</taxon>
        <taxon>Scarabaeidae</taxon>
        <taxon>Rutelinae</taxon>
        <taxon>Popillia</taxon>
    </lineage>
</organism>
<evidence type="ECO:0000313" key="2">
    <source>
        <dbReference type="EMBL" id="KAK9702261.1"/>
    </source>
</evidence>
<dbReference type="PANTHER" id="PTHR47272">
    <property type="entry name" value="DDE_TNP_1_7 DOMAIN-CONTAINING PROTEIN"/>
    <property type="match status" value="1"/>
</dbReference>
<comment type="caution">
    <text evidence="2">The sequence shown here is derived from an EMBL/GenBank/DDBJ whole genome shotgun (WGS) entry which is preliminary data.</text>
</comment>
<dbReference type="PANTHER" id="PTHR47272:SF2">
    <property type="entry name" value="PIGGYBAC TRANSPOSABLE ELEMENT-DERIVED PROTEIN 3-LIKE"/>
    <property type="match status" value="1"/>
</dbReference>
<keyword evidence="3" id="KW-1185">Reference proteome</keyword>
<feature type="compositionally biased region" description="Polar residues" evidence="1">
    <location>
        <begin position="190"/>
        <end position="209"/>
    </location>
</feature>
<evidence type="ECO:0008006" key="4">
    <source>
        <dbReference type="Google" id="ProtNLM"/>
    </source>
</evidence>
<evidence type="ECO:0000256" key="1">
    <source>
        <dbReference type="SAM" id="MobiDB-lite"/>
    </source>
</evidence>
<accession>A0AAW1JFT1</accession>